<sequence>MLSNFVALNGIVPSNSQNISSNQGGPVLGVPSSSISNNSTAQPTFLTQPFITSGTGPSFGHHGPQPFTTTFSPPLQPGLLPFVGNFVSSNAAVSSHLSNTIIPHGTVSVAGQQNAPHTLLFTSPGGSNFITPLNLSTQASTMPNTVAISSFTTAPKTVLPAVQPVPKPLTQSSVPEKTLKKAMQKLPNLVKEAFNRPESPNSKQTRSPTPMDPGSPSSDQDLELSKIEEPLNMKSNPVNIPSSVEEIGDFSPENLEKEEYFKNYVLECIDKLKERKARPDLDRIACLMKRLHNIPLTVTTTCLEYLAEAGAVVCVDYKGHVSYRNPGKWRRTSVTFGVANGNSVSRKLMDAVNHLLDERSKQGLDSKAGVPYNDIERIVLKNEGFDFPSSEWKGNPELEEQRRVVLDKFPPTLRLCIEREVMTGGLARTPEGNYMVDESADKKRAFANILFNKKSPRPFHRIVSHSSKPISNHQSEKAAAPKAPMAKQVNIAPSMSAVKPSMPLNLPSNPLFNKRGRPPTFKKVGCFFVRRSGR</sequence>
<keyword evidence="8" id="KW-1185">Reference proteome</keyword>
<evidence type="ECO:0000256" key="3">
    <source>
        <dbReference type="ARBA" id="ARBA00022853"/>
    </source>
</evidence>
<dbReference type="PROSITE" id="PS52014">
    <property type="entry name" value="SAMD1_WH"/>
    <property type="match status" value="1"/>
</dbReference>
<feature type="region of interest" description="Disordered" evidence="5">
    <location>
        <begin position="464"/>
        <end position="486"/>
    </location>
</feature>
<dbReference type="AlphaFoldDB" id="A0ABD2PTH6"/>
<dbReference type="InterPro" id="IPR048589">
    <property type="entry name" value="SAMD1-like_WH"/>
</dbReference>
<comment type="caution">
    <text evidence="7">The sequence shown here is derived from an EMBL/GenBank/DDBJ whole genome shotgun (WGS) entry which is preliminary data.</text>
</comment>
<gene>
    <name evidence="7" type="ORF">Ciccas_010864</name>
</gene>
<dbReference type="Proteomes" id="UP001626550">
    <property type="component" value="Unassembled WGS sequence"/>
</dbReference>
<keyword evidence="4" id="KW-0539">Nucleus</keyword>
<evidence type="ECO:0000256" key="1">
    <source>
        <dbReference type="ARBA" id="ARBA00004123"/>
    </source>
</evidence>
<dbReference type="EMBL" id="JBJKFK010002837">
    <property type="protein sequence ID" value="KAL3310569.1"/>
    <property type="molecule type" value="Genomic_DNA"/>
</dbReference>
<evidence type="ECO:0000259" key="6">
    <source>
        <dbReference type="PROSITE" id="PS52014"/>
    </source>
</evidence>
<feature type="domain" description="SAMD1-like winged helix (WH)" evidence="6">
    <location>
        <begin position="253"/>
        <end position="329"/>
    </location>
</feature>
<feature type="compositionally biased region" description="Polar residues" evidence="5">
    <location>
        <begin position="198"/>
        <end position="208"/>
    </location>
</feature>
<feature type="region of interest" description="Disordered" evidence="5">
    <location>
        <begin position="52"/>
        <end position="71"/>
    </location>
</feature>
<evidence type="ECO:0000313" key="7">
    <source>
        <dbReference type="EMBL" id="KAL3310569.1"/>
    </source>
</evidence>
<comment type="subcellular location">
    <subcellularLocation>
        <location evidence="1">Nucleus</location>
    </subcellularLocation>
</comment>
<name>A0ABD2PTH6_9PLAT</name>
<protein>
    <recommendedName>
        <fullName evidence="6">SAMD1-like winged helix (WH) domain-containing protein</fullName>
    </recommendedName>
</protein>
<dbReference type="GO" id="GO:0005634">
    <property type="term" value="C:nucleus"/>
    <property type="evidence" value="ECO:0007669"/>
    <property type="project" value="UniProtKB-SubCell"/>
</dbReference>
<organism evidence="7 8">
    <name type="scientific">Cichlidogyrus casuarinus</name>
    <dbReference type="NCBI Taxonomy" id="1844966"/>
    <lineage>
        <taxon>Eukaryota</taxon>
        <taxon>Metazoa</taxon>
        <taxon>Spiralia</taxon>
        <taxon>Lophotrochozoa</taxon>
        <taxon>Platyhelminthes</taxon>
        <taxon>Monogenea</taxon>
        <taxon>Monopisthocotylea</taxon>
        <taxon>Dactylogyridea</taxon>
        <taxon>Ancyrocephalidae</taxon>
        <taxon>Cichlidogyrus</taxon>
    </lineage>
</organism>
<reference evidence="7 8" key="1">
    <citation type="submission" date="2024-11" db="EMBL/GenBank/DDBJ databases">
        <title>Adaptive evolution of stress response genes in parasites aligns with host niche diversity.</title>
        <authorList>
            <person name="Hahn C."/>
            <person name="Resl P."/>
        </authorList>
    </citation>
    <scope>NUCLEOTIDE SEQUENCE [LARGE SCALE GENOMIC DNA]</scope>
    <source>
        <strain evidence="7">EGGRZ-B1_66</strain>
        <tissue evidence="7">Body</tissue>
    </source>
</reference>
<dbReference type="GO" id="GO:0006325">
    <property type="term" value="P:chromatin organization"/>
    <property type="evidence" value="ECO:0007669"/>
    <property type="project" value="UniProtKB-KW"/>
</dbReference>
<proteinExistence type="predicted"/>
<accession>A0ABD2PTH6</accession>
<evidence type="ECO:0000313" key="8">
    <source>
        <dbReference type="Proteomes" id="UP001626550"/>
    </source>
</evidence>
<feature type="compositionally biased region" description="Low complexity" evidence="5">
    <location>
        <begin position="477"/>
        <end position="486"/>
    </location>
</feature>
<evidence type="ECO:0000256" key="4">
    <source>
        <dbReference type="ARBA" id="ARBA00023242"/>
    </source>
</evidence>
<feature type="compositionally biased region" description="Polar residues" evidence="5">
    <location>
        <begin position="464"/>
        <end position="473"/>
    </location>
</feature>
<evidence type="ECO:0000256" key="2">
    <source>
        <dbReference type="ARBA" id="ARBA00022553"/>
    </source>
</evidence>
<keyword evidence="3" id="KW-0156">Chromatin regulator</keyword>
<dbReference type="Pfam" id="PF21524">
    <property type="entry name" value="SAMD1_WH"/>
    <property type="match status" value="1"/>
</dbReference>
<keyword evidence="2" id="KW-0597">Phosphoprotein</keyword>
<feature type="region of interest" description="Disordered" evidence="5">
    <location>
        <begin position="191"/>
        <end position="221"/>
    </location>
</feature>
<evidence type="ECO:0000256" key="5">
    <source>
        <dbReference type="SAM" id="MobiDB-lite"/>
    </source>
</evidence>